<name>A0A182Q7T6_9DIPT</name>
<reference evidence="3" key="1">
    <citation type="submission" date="2014-01" db="EMBL/GenBank/DDBJ databases">
        <title>The Genome Sequence of Anopheles farauti FAR1 (V2).</title>
        <authorList>
            <consortium name="The Broad Institute Genomics Platform"/>
            <person name="Neafsey D.E."/>
            <person name="Besansky N."/>
            <person name="Howell P."/>
            <person name="Walton C."/>
            <person name="Young S.K."/>
            <person name="Zeng Q."/>
            <person name="Gargeya S."/>
            <person name="Fitzgerald M."/>
            <person name="Haas B."/>
            <person name="Abouelleil A."/>
            <person name="Allen A.W."/>
            <person name="Alvarado L."/>
            <person name="Arachchi H.M."/>
            <person name="Berlin A.M."/>
            <person name="Chapman S.B."/>
            <person name="Gainer-Dewar J."/>
            <person name="Goldberg J."/>
            <person name="Griggs A."/>
            <person name="Gujja S."/>
            <person name="Hansen M."/>
            <person name="Howarth C."/>
            <person name="Imamovic A."/>
            <person name="Ireland A."/>
            <person name="Larimer J."/>
            <person name="McCowan C."/>
            <person name="Murphy C."/>
            <person name="Pearson M."/>
            <person name="Poon T.W."/>
            <person name="Priest M."/>
            <person name="Roberts A."/>
            <person name="Saif S."/>
            <person name="Shea T."/>
            <person name="Sisk P."/>
            <person name="Sykes S."/>
            <person name="Wortman J."/>
            <person name="Nusbaum C."/>
            <person name="Birren B."/>
        </authorList>
    </citation>
    <scope>NUCLEOTIDE SEQUENCE [LARGE SCALE GENOMIC DNA]</scope>
    <source>
        <strain evidence="3">FAR1</strain>
    </source>
</reference>
<feature type="region of interest" description="Disordered" evidence="1">
    <location>
        <begin position="79"/>
        <end position="118"/>
    </location>
</feature>
<protein>
    <submittedName>
        <fullName evidence="2">Uncharacterized protein</fullName>
    </submittedName>
</protein>
<reference evidence="2" key="2">
    <citation type="submission" date="2020-05" db="UniProtKB">
        <authorList>
            <consortium name="EnsemblMetazoa"/>
        </authorList>
    </citation>
    <scope>IDENTIFICATION</scope>
    <source>
        <strain evidence="2">FAR1</strain>
    </source>
</reference>
<keyword evidence="3" id="KW-1185">Reference proteome</keyword>
<dbReference type="Proteomes" id="UP000075886">
    <property type="component" value="Unassembled WGS sequence"/>
</dbReference>
<evidence type="ECO:0000313" key="2">
    <source>
        <dbReference type="EnsemblMetazoa" id="AFAF004761-PA"/>
    </source>
</evidence>
<proteinExistence type="predicted"/>
<dbReference type="AlphaFoldDB" id="A0A182Q7T6"/>
<dbReference type="VEuPathDB" id="VectorBase:AFAF004761"/>
<feature type="compositionally biased region" description="Pro residues" evidence="1">
    <location>
        <begin position="105"/>
        <end position="117"/>
    </location>
</feature>
<organism evidence="2 3">
    <name type="scientific">Anopheles farauti</name>
    <dbReference type="NCBI Taxonomy" id="69004"/>
    <lineage>
        <taxon>Eukaryota</taxon>
        <taxon>Metazoa</taxon>
        <taxon>Ecdysozoa</taxon>
        <taxon>Arthropoda</taxon>
        <taxon>Hexapoda</taxon>
        <taxon>Insecta</taxon>
        <taxon>Pterygota</taxon>
        <taxon>Neoptera</taxon>
        <taxon>Endopterygota</taxon>
        <taxon>Diptera</taxon>
        <taxon>Nematocera</taxon>
        <taxon>Culicoidea</taxon>
        <taxon>Culicidae</taxon>
        <taxon>Anophelinae</taxon>
        <taxon>Anopheles</taxon>
    </lineage>
</organism>
<dbReference type="EMBL" id="AXCN02000595">
    <property type="status" value="NOT_ANNOTATED_CDS"/>
    <property type="molecule type" value="Genomic_DNA"/>
</dbReference>
<dbReference type="EnsemblMetazoa" id="AFAF004761-RA">
    <property type="protein sequence ID" value="AFAF004761-PA"/>
    <property type="gene ID" value="AFAF004761"/>
</dbReference>
<evidence type="ECO:0000313" key="3">
    <source>
        <dbReference type="Proteomes" id="UP000075886"/>
    </source>
</evidence>
<evidence type="ECO:0000256" key="1">
    <source>
        <dbReference type="SAM" id="MobiDB-lite"/>
    </source>
</evidence>
<feature type="compositionally biased region" description="Low complexity" evidence="1">
    <location>
        <begin position="79"/>
        <end position="95"/>
    </location>
</feature>
<sequence>MASDGAEDEDDMEELLEVFENKAGGGDTSSSRRRWIALLDLVRRWIRTVFALARNRMTQAVLSPWAENNNYLFSYSSITTSGSSSSTTATITTTICTGNGRTPSQTPPPPPPPPPTPQVSTFIVFYMIRSSAD</sequence>
<accession>A0A182Q7T6</accession>